<evidence type="ECO:0000256" key="11">
    <source>
        <dbReference type="ARBA" id="ARBA00023136"/>
    </source>
</evidence>
<dbReference type="GO" id="GO:0034551">
    <property type="term" value="P:mitochondrial respiratory chain complex III assembly"/>
    <property type="evidence" value="ECO:0007669"/>
    <property type="project" value="UniProtKB-ARBA"/>
</dbReference>
<comment type="subunit">
    <text evidence="15">Interacts with LETM1.</text>
</comment>
<dbReference type="GeneTree" id="ENSGT00390000005415"/>
<evidence type="ECO:0000256" key="1">
    <source>
        <dbReference type="ARBA" id="ARBA00004434"/>
    </source>
</evidence>
<dbReference type="FunFam" id="3.40.50.300:FF:000768">
    <property type="entry name" value="Probable mitochondrial chaperone bcs1"/>
    <property type="match status" value="1"/>
</dbReference>
<accession>A0A452S5P4</accession>
<dbReference type="InterPro" id="IPR050747">
    <property type="entry name" value="Mitochondrial_chaperone_BCS1"/>
</dbReference>
<keyword evidence="20" id="KW-1185">Reference proteome</keyword>
<comment type="similarity">
    <text evidence="2">Belongs to the AAA ATPase family. BCS1 subfamily.</text>
</comment>
<dbReference type="Ensembl" id="ENSUAMT00000030635.1">
    <property type="protein sequence ID" value="ENSUAMP00000027412.1"/>
    <property type="gene ID" value="ENSUAMG00000021210.1"/>
</dbReference>
<dbReference type="AlphaFoldDB" id="A0A452S5P4"/>
<keyword evidence="8 16" id="KW-0067">ATP-binding</keyword>
<dbReference type="SUPFAM" id="SSF52540">
    <property type="entry name" value="P-loop containing nucleoside triphosphate hydrolases"/>
    <property type="match status" value="1"/>
</dbReference>
<dbReference type="SMART" id="SM00382">
    <property type="entry name" value="AAA"/>
    <property type="match status" value="1"/>
</dbReference>
<dbReference type="CDD" id="cd19510">
    <property type="entry name" value="RecA-like_BCS1"/>
    <property type="match status" value="1"/>
</dbReference>
<dbReference type="GO" id="GO:0016887">
    <property type="term" value="F:ATP hydrolysis activity"/>
    <property type="evidence" value="ECO:0007669"/>
    <property type="project" value="InterPro"/>
</dbReference>
<keyword evidence="4" id="KW-0812">Transmembrane</keyword>
<reference evidence="19" key="3">
    <citation type="submission" date="2025-09" db="UniProtKB">
        <authorList>
            <consortium name="Ensembl"/>
        </authorList>
    </citation>
    <scope>IDENTIFICATION</scope>
</reference>
<dbReference type="Gene3D" id="3.40.50.300">
    <property type="entry name" value="P-loop containing nucleotide triphosphate hydrolases"/>
    <property type="match status" value="1"/>
</dbReference>
<dbReference type="Pfam" id="PF25426">
    <property type="entry name" value="AAA_lid_BCS1"/>
    <property type="match status" value="1"/>
</dbReference>
<evidence type="ECO:0000256" key="10">
    <source>
        <dbReference type="ARBA" id="ARBA00023128"/>
    </source>
</evidence>
<evidence type="ECO:0000256" key="7">
    <source>
        <dbReference type="ARBA" id="ARBA00022801"/>
    </source>
</evidence>
<evidence type="ECO:0000256" key="2">
    <source>
        <dbReference type="ARBA" id="ARBA00007448"/>
    </source>
</evidence>
<evidence type="ECO:0000256" key="14">
    <source>
        <dbReference type="ARBA" id="ARBA00058285"/>
    </source>
</evidence>
<evidence type="ECO:0000313" key="19">
    <source>
        <dbReference type="Ensembl" id="ENSUAMP00000027412.1"/>
    </source>
</evidence>
<dbReference type="PANTHER" id="PTHR23070">
    <property type="entry name" value="BCS1 AAA-TYPE ATPASE"/>
    <property type="match status" value="1"/>
</dbReference>
<evidence type="ECO:0000256" key="3">
    <source>
        <dbReference type="ARBA" id="ARBA00016942"/>
    </source>
</evidence>
<keyword evidence="6" id="KW-0999">Mitochondrion inner membrane</keyword>
<dbReference type="InterPro" id="IPR014851">
    <property type="entry name" value="BCS1_N"/>
</dbReference>
<evidence type="ECO:0000259" key="17">
    <source>
        <dbReference type="SMART" id="SM00382"/>
    </source>
</evidence>
<dbReference type="Pfam" id="PF08740">
    <property type="entry name" value="BCS1_N"/>
    <property type="match status" value="1"/>
</dbReference>
<comment type="subcellular location">
    <subcellularLocation>
        <location evidence="1">Mitochondrion inner membrane</location>
        <topology evidence="1">Single-pass membrane protein</topology>
    </subcellularLocation>
</comment>
<dbReference type="InterPro" id="IPR057495">
    <property type="entry name" value="AAA_lid_BCS1"/>
</dbReference>
<keyword evidence="7" id="KW-0378">Hydrolase</keyword>
<evidence type="ECO:0000256" key="15">
    <source>
        <dbReference type="ARBA" id="ARBA00063234"/>
    </source>
</evidence>
<dbReference type="SMART" id="SM01024">
    <property type="entry name" value="BCS1_N"/>
    <property type="match status" value="1"/>
</dbReference>
<dbReference type="GO" id="GO:0005524">
    <property type="term" value="F:ATP binding"/>
    <property type="evidence" value="ECO:0007669"/>
    <property type="project" value="UniProtKB-KW"/>
</dbReference>
<dbReference type="Proteomes" id="UP000291022">
    <property type="component" value="Unassembled WGS sequence"/>
</dbReference>
<dbReference type="GO" id="GO:0005743">
    <property type="term" value="C:mitochondrial inner membrane"/>
    <property type="evidence" value="ECO:0007669"/>
    <property type="project" value="UniProtKB-SubCell"/>
</dbReference>
<proteinExistence type="inferred from homology"/>
<comment type="function">
    <text evidence="14">Chaperone necessary for the incorporation of Rieske iron-sulfur protein UQCRFS1 into the mitochondrial respiratory chain complex III. Plays an important role in the maintenance of mitochondrial tubular networks, respiratory chain assembly and formation of the LETM1 complex.</text>
</comment>
<dbReference type="InterPro" id="IPR003593">
    <property type="entry name" value="AAA+_ATPase"/>
</dbReference>
<sequence length="385" mass="42971">MPLSDFILALKDNPYFGAGFGLVGVGTALALARKGAQLGLVAFRRHYMITLEVPARDRSYAWLLSWLTRHSTRTQHLSVETSYLQHESGRISTKFEFVPSPGNHFIWYQGKWIRVERSREMQMIDLQTGTPWESVTFTALGTDRKVFFNILEEGVGWHRLTLRGGLQGWGHLTSEQGKLGEENLSIPYRRGYLLYGPPGCGKSSFITALAGELEHSICLLSLTDSSLSDDRLNHLLSVAPQQSLVLLEDVDAAFLSRDLAAENPVKYQGLGRLTFSGLLNALDGVASTEARIVFMTTNHVDRLDPALIRPGRVDMKEYVGYCSHWQLTQMFQRFYPGQAPSLAEAFAGRVLQVTTQISPAQVQGYFMLYKNDPAGAIHNAESVRT</sequence>
<protein>
    <recommendedName>
        <fullName evidence="3">Mitochondrial chaperone BCS1</fullName>
    </recommendedName>
    <alternativeName>
        <fullName evidence="12">BCS1-like protein</fullName>
    </alternativeName>
</protein>
<keyword evidence="9" id="KW-1133">Transmembrane helix</keyword>
<dbReference type="InterPro" id="IPR003959">
    <property type="entry name" value="ATPase_AAA_core"/>
</dbReference>
<evidence type="ECO:0000256" key="9">
    <source>
        <dbReference type="ARBA" id="ARBA00022989"/>
    </source>
</evidence>
<keyword evidence="5 16" id="KW-0547">Nucleotide-binding</keyword>
<gene>
    <name evidence="19" type="primary">BCS1L</name>
</gene>
<comment type="catalytic activity">
    <reaction evidence="13">
        <text>ATP + H2O = ADP + phosphate + H(+)</text>
        <dbReference type="Rhea" id="RHEA:13065"/>
        <dbReference type="ChEBI" id="CHEBI:15377"/>
        <dbReference type="ChEBI" id="CHEBI:15378"/>
        <dbReference type="ChEBI" id="CHEBI:30616"/>
        <dbReference type="ChEBI" id="CHEBI:43474"/>
        <dbReference type="ChEBI" id="CHEBI:456216"/>
    </reaction>
    <physiologicalReaction direction="left-to-right" evidence="13">
        <dbReference type="Rhea" id="RHEA:13066"/>
    </physiologicalReaction>
</comment>
<keyword evidence="11" id="KW-0472">Membrane</keyword>
<keyword evidence="10" id="KW-0496">Mitochondrion</keyword>
<evidence type="ECO:0000256" key="6">
    <source>
        <dbReference type="ARBA" id="ARBA00022792"/>
    </source>
</evidence>
<evidence type="ECO:0000256" key="16">
    <source>
        <dbReference type="RuleBase" id="RU003651"/>
    </source>
</evidence>
<evidence type="ECO:0000313" key="20">
    <source>
        <dbReference type="Proteomes" id="UP000291022"/>
    </source>
</evidence>
<evidence type="ECO:0000256" key="4">
    <source>
        <dbReference type="ARBA" id="ARBA00022692"/>
    </source>
</evidence>
<evidence type="ECO:0000256" key="13">
    <source>
        <dbReference type="ARBA" id="ARBA00048778"/>
    </source>
</evidence>
<evidence type="ECO:0000259" key="18">
    <source>
        <dbReference type="SMART" id="SM01024"/>
    </source>
</evidence>
<dbReference type="Pfam" id="PF00004">
    <property type="entry name" value="AAA"/>
    <property type="match status" value="1"/>
</dbReference>
<dbReference type="PROSITE" id="PS00674">
    <property type="entry name" value="AAA"/>
    <property type="match status" value="1"/>
</dbReference>
<feature type="domain" description="BCS1 N-terminal" evidence="18">
    <location>
        <begin position="23"/>
        <end position="205"/>
    </location>
</feature>
<feature type="domain" description="AAA+ ATPase" evidence="17">
    <location>
        <begin position="188"/>
        <end position="323"/>
    </location>
</feature>
<evidence type="ECO:0000256" key="12">
    <source>
        <dbReference type="ARBA" id="ARBA00032816"/>
    </source>
</evidence>
<reference evidence="19" key="2">
    <citation type="submission" date="2025-08" db="UniProtKB">
        <authorList>
            <consortium name="Ensembl"/>
        </authorList>
    </citation>
    <scope>IDENTIFICATION</scope>
</reference>
<reference evidence="20" key="1">
    <citation type="submission" date="2016-06" db="EMBL/GenBank/DDBJ databases">
        <title>De novo assembly and RNA-Seq shows season-dependent expression and editing in black bear kidneys.</title>
        <authorList>
            <person name="Korstanje R."/>
            <person name="Srivastava A."/>
            <person name="Sarsani V.K."/>
            <person name="Sheehan S.M."/>
            <person name="Seger R.L."/>
            <person name="Barter M.E."/>
            <person name="Lindqvist C."/>
            <person name="Brody L.C."/>
            <person name="Mullikin J.C."/>
        </authorList>
    </citation>
    <scope>NUCLEOTIDE SEQUENCE [LARGE SCALE GENOMIC DNA]</scope>
</reference>
<evidence type="ECO:0000256" key="8">
    <source>
        <dbReference type="ARBA" id="ARBA00022840"/>
    </source>
</evidence>
<dbReference type="InterPro" id="IPR027417">
    <property type="entry name" value="P-loop_NTPase"/>
</dbReference>
<organism evidence="19 20">
    <name type="scientific">Ursus americanus</name>
    <name type="common">American black bear</name>
    <name type="synonym">Euarctos americanus</name>
    <dbReference type="NCBI Taxonomy" id="9643"/>
    <lineage>
        <taxon>Eukaryota</taxon>
        <taxon>Metazoa</taxon>
        <taxon>Chordata</taxon>
        <taxon>Craniata</taxon>
        <taxon>Vertebrata</taxon>
        <taxon>Euteleostomi</taxon>
        <taxon>Mammalia</taxon>
        <taxon>Eutheria</taxon>
        <taxon>Laurasiatheria</taxon>
        <taxon>Carnivora</taxon>
        <taxon>Caniformia</taxon>
        <taxon>Ursidae</taxon>
        <taxon>Ursus</taxon>
    </lineage>
</organism>
<dbReference type="InterPro" id="IPR003960">
    <property type="entry name" value="ATPase_AAA_CS"/>
</dbReference>
<name>A0A452S5P4_URSAM</name>
<evidence type="ECO:0000256" key="5">
    <source>
        <dbReference type="ARBA" id="ARBA00022741"/>
    </source>
</evidence>